<keyword evidence="3" id="KW-1185">Reference proteome</keyword>
<sequence>MSSVSTSSSGTAAGGAQPSPHQERLINFCRSQGIRTPNFQIVSDRRGGRTAWSCVVSVAGAGSFPARFWYDGTYINNAREDAAEKALQMLGVIPAPAPATPATPAQQQTRGGQYYGAIHT</sequence>
<evidence type="ECO:0000256" key="1">
    <source>
        <dbReference type="SAM" id="MobiDB-lite"/>
    </source>
</evidence>
<evidence type="ECO:0008006" key="4">
    <source>
        <dbReference type="Google" id="ProtNLM"/>
    </source>
</evidence>
<accession>A0A139H9W4</accession>
<dbReference type="CDD" id="cd00048">
    <property type="entry name" value="DSRM_SF"/>
    <property type="match status" value="1"/>
</dbReference>
<evidence type="ECO:0000313" key="2">
    <source>
        <dbReference type="EMBL" id="KXS99213.1"/>
    </source>
</evidence>
<protein>
    <recommendedName>
        <fullName evidence="4">DRBM domain-containing protein</fullName>
    </recommendedName>
</protein>
<dbReference type="SUPFAM" id="SSF54768">
    <property type="entry name" value="dsRNA-binding domain-like"/>
    <property type="match status" value="1"/>
</dbReference>
<comment type="caution">
    <text evidence="2">The sequence shown here is derived from an EMBL/GenBank/DDBJ whole genome shotgun (WGS) entry which is preliminary data.</text>
</comment>
<gene>
    <name evidence="2" type="ORF">AC578_6888</name>
</gene>
<dbReference type="Proteomes" id="UP000070133">
    <property type="component" value="Unassembled WGS sequence"/>
</dbReference>
<reference evidence="2 3" key="1">
    <citation type="submission" date="2015-07" db="EMBL/GenBank/DDBJ databases">
        <title>Comparative genomics of the Sigatoka disease complex on banana suggests a link between parallel evolutionary changes in Pseudocercospora fijiensis and Pseudocercospora eumusae and increased virulence on the banana host.</title>
        <authorList>
            <person name="Chang T.-C."/>
            <person name="Salvucci A."/>
            <person name="Crous P.W."/>
            <person name="Stergiopoulos I."/>
        </authorList>
    </citation>
    <scope>NUCLEOTIDE SEQUENCE [LARGE SCALE GENOMIC DNA]</scope>
    <source>
        <strain evidence="2 3">CBS 114824</strain>
    </source>
</reference>
<organism evidence="2 3">
    <name type="scientific">Pseudocercospora eumusae</name>
    <dbReference type="NCBI Taxonomy" id="321146"/>
    <lineage>
        <taxon>Eukaryota</taxon>
        <taxon>Fungi</taxon>
        <taxon>Dikarya</taxon>
        <taxon>Ascomycota</taxon>
        <taxon>Pezizomycotina</taxon>
        <taxon>Dothideomycetes</taxon>
        <taxon>Dothideomycetidae</taxon>
        <taxon>Mycosphaerellales</taxon>
        <taxon>Mycosphaerellaceae</taxon>
        <taxon>Pseudocercospora</taxon>
    </lineage>
</organism>
<feature type="compositionally biased region" description="Low complexity" evidence="1">
    <location>
        <begin position="1"/>
        <end position="16"/>
    </location>
</feature>
<dbReference type="AlphaFoldDB" id="A0A139H9W4"/>
<proteinExistence type="predicted"/>
<dbReference type="EMBL" id="LFZN01000096">
    <property type="protein sequence ID" value="KXS99213.1"/>
    <property type="molecule type" value="Genomic_DNA"/>
</dbReference>
<dbReference type="PANTHER" id="PTHR42030">
    <property type="entry name" value="DRBM DOMAIN-CONTAINING PROTEIN"/>
    <property type="match status" value="1"/>
</dbReference>
<feature type="region of interest" description="Disordered" evidence="1">
    <location>
        <begin position="1"/>
        <end position="24"/>
    </location>
</feature>
<dbReference type="OrthoDB" id="5317787at2759"/>
<name>A0A139H9W4_9PEZI</name>
<evidence type="ECO:0000313" key="3">
    <source>
        <dbReference type="Proteomes" id="UP000070133"/>
    </source>
</evidence>
<dbReference type="PANTHER" id="PTHR42030:SF1">
    <property type="entry name" value="DRBM DOMAIN-CONTAINING PROTEIN"/>
    <property type="match status" value="1"/>
</dbReference>